<comment type="caution">
    <text evidence="1">The sequence shown here is derived from an EMBL/GenBank/DDBJ whole genome shotgun (WGS) entry which is preliminary data.</text>
</comment>
<dbReference type="AlphaFoldDB" id="A0A3M7T9C2"/>
<evidence type="ECO:0000313" key="2">
    <source>
        <dbReference type="Proteomes" id="UP000276133"/>
    </source>
</evidence>
<name>A0A3M7T9C2_BRAPC</name>
<evidence type="ECO:0000313" key="1">
    <source>
        <dbReference type="EMBL" id="RNA44694.1"/>
    </source>
</evidence>
<reference evidence="1 2" key="1">
    <citation type="journal article" date="2018" name="Sci. Rep.">
        <title>Genomic signatures of local adaptation to the degree of environmental predictability in rotifers.</title>
        <authorList>
            <person name="Franch-Gras L."/>
            <person name="Hahn C."/>
            <person name="Garcia-Roger E.M."/>
            <person name="Carmona M.J."/>
            <person name="Serra M."/>
            <person name="Gomez A."/>
        </authorList>
    </citation>
    <scope>NUCLEOTIDE SEQUENCE [LARGE SCALE GENOMIC DNA]</scope>
    <source>
        <strain evidence="1">HYR1</strain>
    </source>
</reference>
<proteinExistence type="predicted"/>
<gene>
    <name evidence="1" type="ORF">BpHYR1_041197</name>
</gene>
<dbReference type="EMBL" id="REGN01000066">
    <property type="protein sequence ID" value="RNA44694.1"/>
    <property type="molecule type" value="Genomic_DNA"/>
</dbReference>
<accession>A0A3M7T9C2</accession>
<sequence>MHQNSTLYVLLNFVLDSHLILFRKDNNKQQKIPHLLSLDQLCFYHISWISIQQNERSRDELIKQTRTRRKIVCGTVLKKFLTQ</sequence>
<organism evidence="1 2">
    <name type="scientific">Brachionus plicatilis</name>
    <name type="common">Marine rotifer</name>
    <name type="synonym">Brachionus muelleri</name>
    <dbReference type="NCBI Taxonomy" id="10195"/>
    <lineage>
        <taxon>Eukaryota</taxon>
        <taxon>Metazoa</taxon>
        <taxon>Spiralia</taxon>
        <taxon>Gnathifera</taxon>
        <taxon>Rotifera</taxon>
        <taxon>Eurotatoria</taxon>
        <taxon>Monogononta</taxon>
        <taxon>Pseudotrocha</taxon>
        <taxon>Ploima</taxon>
        <taxon>Brachionidae</taxon>
        <taxon>Brachionus</taxon>
    </lineage>
</organism>
<dbReference type="Proteomes" id="UP000276133">
    <property type="component" value="Unassembled WGS sequence"/>
</dbReference>
<protein>
    <submittedName>
        <fullName evidence="1">Uncharacterized protein</fullName>
    </submittedName>
</protein>
<keyword evidence="2" id="KW-1185">Reference proteome</keyword>